<dbReference type="RefSeq" id="WP_186834570.1">
    <property type="nucleotide sequence ID" value="NZ_JACOOQ010000002.1"/>
</dbReference>
<keyword evidence="7" id="KW-0443">Lipid metabolism</keyword>
<reference evidence="10" key="1">
    <citation type="submission" date="2020-08" db="EMBL/GenBank/DDBJ databases">
        <title>Genome public.</title>
        <authorList>
            <person name="Liu C."/>
            <person name="Sun Q."/>
        </authorList>
    </citation>
    <scope>NUCLEOTIDE SEQUENCE</scope>
    <source>
        <strain evidence="10">NSJ-42</strain>
    </source>
</reference>
<proteinExistence type="predicted"/>
<dbReference type="InterPro" id="IPR016205">
    <property type="entry name" value="Glycerol_DH"/>
</dbReference>
<evidence type="ECO:0000256" key="9">
    <source>
        <dbReference type="ARBA" id="ARBA00023264"/>
    </source>
</evidence>
<dbReference type="CDD" id="cd08175">
    <property type="entry name" value="G1PDH"/>
    <property type="match status" value="1"/>
</dbReference>
<keyword evidence="11" id="KW-1185">Reference proteome</keyword>
<dbReference type="PANTHER" id="PTHR43616">
    <property type="entry name" value="GLYCEROL DEHYDROGENASE"/>
    <property type="match status" value="1"/>
</dbReference>
<evidence type="ECO:0000256" key="6">
    <source>
        <dbReference type="ARBA" id="ARBA00023027"/>
    </source>
</evidence>
<evidence type="ECO:0000256" key="5">
    <source>
        <dbReference type="ARBA" id="ARBA00023002"/>
    </source>
</evidence>
<evidence type="ECO:0000256" key="1">
    <source>
        <dbReference type="ARBA" id="ARBA00022490"/>
    </source>
</evidence>
<dbReference type="InterPro" id="IPR032837">
    <property type="entry name" value="G1PDH"/>
</dbReference>
<protein>
    <submittedName>
        <fullName evidence="10">sn-glycerol-1-phosphate dehydrogenase</fullName>
    </submittedName>
</protein>
<keyword evidence="3" id="KW-0479">Metal-binding</keyword>
<dbReference type="GO" id="GO:0008654">
    <property type="term" value="P:phospholipid biosynthetic process"/>
    <property type="evidence" value="ECO:0007669"/>
    <property type="project" value="UniProtKB-KW"/>
</dbReference>
<keyword evidence="6" id="KW-0520">NAD</keyword>
<sequence>MRVDINKFIGFCGCGKEHKIMVKDIIIESEAIKKLSMIMEKEGFKNITIICDENTYAAAGEEIKEIIPKGKFINLKSENLHANEIAVQKVYECLSVENDVLIALGSGTIHDITRYVAYNKDIPFISVPTAASVDGFVSTVAAMTWKGDKKTFTAVSPIYVVADTDIFKEAPYRLTASGVSDLIGKYTALVDWKISSIVIGEYICNKVCNMEIDAVNKLCECVDDLVLGKLEAYEQLMYALILSGLAMQIIGNSRPASGAEHHMSHLWEMEVINKHLDAYHGEKVSVGLILVMEEYKKIKKSIENGRCRVKKYYGLEEDMLKEVFKSREMYDSIMKENTPDPLLNVNKVILQNRLESIAEILEKLPTLDFVKNTLKRAKAVTTLEEIGLSNDVKQNSIRVLPYVRNRLTLMRISKMLEY</sequence>
<evidence type="ECO:0000256" key="4">
    <source>
        <dbReference type="ARBA" id="ARBA00022857"/>
    </source>
</evidence>
<keyword evidence="2" id="KW-0444">Lipid biosynthesis</keyword>
<dbReference type="EMBL" id="JACOOQ010000002">
    <property type="protein sequence ID" value="MBC5639233.1"/>
    <property type="molecule type" value="Genomic_DNA"/>
</dbReference>
<comment type="caution">
    <text evidence="10">The sequence shown here is derived from an EMBL/GenBank/DDBJ whole genome shotgun (WGS) entry which is preliminary data.</text>
</comment>
<dbReference type="Gene3D" id="3.40.50.1970">
    <property type="match status" value="1"/>
</dbReference>
<accession>A0A8I0DKL9</accession>
<dbReference type="SUPFAM" id="SSF56796">
    <property type="entry name" value="Dehydroquinate synthase-like"/>
    <property type="match status" value="1"/>
</dbReference>
<dbReference type="GO" id="GO:0016614">
    <property type="term" value="F:oxidoreductase activity, acting on CH-OH group of donors"/>
    <property type="evidence" value="ECO:0007669"/>
    <property type="project" value="InterPro"/>
</dbReference>
<keyword evidence="8" id="KW-0594">Phospholipid biosynthesis</keyword>
<dbReference type="GO" id="GO:0046872">
    <property type="term" value="F:metal ion binding"/>
    <property type="evidence" value="ECO:0007669"/>
    <property type="project" value="UniProtKB-KW"/>
</dbReference>
<dbReference type="AlphaFoldDB" id="A0A8I0DKL9"/>
<keyword evidence="9" id="KW-1208">Phospholipid metabolism</keyword>
<dbReference type="Pfam" id="PF13685">
    <property type="entry name" value="Fe-ADH_2"/>
    <property type="match status" value="1"/>
</dbReference>
<name>A0A8I0DKL9_9CLOT</name>
<dbReference type="PANTHER" id="PTHR43616:SF5">
    <property type="entry name" value="GLYCEROL DEHYDROGENASE 1"/>
    <property type="match status" value="1"/>
</dbReference>
<dbReference type="Gene3D" id="1.20.1090.10">
    <property type="entry name" value="Dehydroquinate synthase-like - alpha domain"/>
    <property type="match status" value="1"/>
</dbReference>
<evidence type="ECO:0000313" key="11">
    <source>
        <dbReference type="Proteomes" id="UP000662088"/>
    </source>
</evidence>
<evidence type="ECO:0000313" key="10">
    <source>
        <dbReference type="EMBL" id="MBC5639233.1"/>
    </source>
</evidence>
<gene>
    <name evidence="10" type="ORF">H8R92_02060</name>
</gene>
<organism evidence="10 11">
    <name type="scientific">Clostridium lentum</name>
    <dbReference type="NCBI Taxonomy" id="2763037"/>
    <lineage>
        <taxon>Bacteria</taxon>
        <taxon>Bacillati</taxon>
        <taxon>Bacillota</taxon>
        <taxon>Clostridia</taxon>
        <taxon>Eubacteriales</taxon>
        <taxon>Clostridiaceae</taxon>
        <taxon>Clostridium</taxon>
    </lineage>
</organism>
<evidence type="ECO:0000256" key="7">
    <source>
        <dbReference type="ARBA" id="ARBA00023098"/>
    </source>
</evidence>
<keyword evidence="5" id="KW-0560">Oxidoreductase</keyword>
<evidence type="ECO:0000256" key="8">
    <source>
        <dbReference type="ARBA" id="ARBA00023209"/>
    </source>
</evidence>
<evidence type="ECO:0000256" key="2">
    <source>
        <dbReference type="ARBA" id="ARBA00022516"/>
    </source>
</evidence>
<keyword evidence="4" id="KW-0521">NADP</keyword>
<evidence type="ECO:0000256" key="3">
    <source>
        <dbReference type="ARBA" id="ARBA00022723"/>
    </source>
</evidence>
<dbReference type="Proteomes" id="UP000662088">
    <property type="component" value="Unassembled WGS sequence"/>
</dbReference>
<keyword evidence="1" id="KW-0963">Cytoplasm</keyword>